<dbReference type="Proteomes" id="UP000288351">
    <property type="component" value="Unassembled WGS sequence"/>
</dbReference>
<proteinExistence type="predicted"/>
<sequence>MHRLLGLTGYAANPRNIGLSDLPDLADAIFDLHNDSQQAAAAHRWAEDAQRCRMA</sequence>
<gene>
    <name evidence="1" type="ORF">SALB_07512</name>
</gene>
<evidence type="ECO:0000313" key="2">
    <source>
        <dbReference type="Proteomes" id="UP000288351"/>
    </source>
</evidence>
<dbReference type="AlphaFoldDB" id="A0A401RAN3"/>
<reference evidence="1 2" key="1">
    <citation type="journal article" date="2019" name="Microbiol. Resour. Announc.">
        <title>Draft Genome Sequence of the Most Traditional epsilon-Poly-l-Lysine Producer, Streptomyces albulus NBRC14147.</title>
        <authorList>
            <person name="Yamanaka K."/>
            <person name="Hamano Y."/>
        </authorList>
    </citation>
    <scope>NUCLEOTIDE SEQUENCE [LARGE SCALE GENOMIC DNA]</scope>
    <source>
        <strain evidence="1 2">NBRC 14147</strain>
    </source>
</reference>
<protein>
    <submittedName>
        <fullName evidence="1">Uncharacterized protein</fullName>
    </submittedName>
</protein>
<accession>A0A401RAN3</accession>
<comment type="caution">
    <text evidence="1">The sequence shown here is derived from an EMBL/GenBank/DDBJ whole genome shotgun (WGS) entry which is preliminary data.</text>
</comment>
<organism evidence="1 2">
    <name type="scientific">Streptomyces noursei</name>
    <name type="common">Streptomyces albulus</name>
    <dbReference type="NCBI Taxonomy" id="1971"/>
    <lineage>
        <taxon>Bacteria</taxon>
        <taxon>Bacillati</taxon>
        <taxon>Actinomycetota</taxon>
        <taxon>Actinomycetes</taxon>
        <taxon>Kitasatosporales</taxon>
        <taxon>Streptomycetaceae</taxon>
        <taxon>Streptomyces</taxon>
    </lineage>
</organism>
<evidence type="ECO:0000313" key="1">
    <source>
        <dbReference type="EMBL" id="GCB94711.1"/>
    </source>
</evidence>
<name>A0A401RAN3_STRNR</name>
<dbReference type="EMBL" id="BHXC01000007">
    <property type="protein sequence ID" value="GCB94711.1"/>
    <property type="molecule type" value="Genomic_DNA"/>
</dbReference>